<dbReference type="GO" id="GO:0008168">
    <property type="term" value="F:methyltransferase activity"/>
    <property type="evidence" value="ECO:0007669"/>
    <property type="project" value="UniProtKB-KW"/>
</dbReference>
<keyword evidence="1" id="KW-0808">Transferase</keyword>
<evidence type="ECO:0000313" key="2">
    <source>
        <dbReference type="Proteomes" id="UP000253495"/>
    </source>
</evidence>
<dbReference type="Gene3D" id="3.40.50.150">
    <property type="entry name" value="Vaccinia Virus protein VP39"/>
    <property type="match status" value="1"/>
</dbReference>
<dbReference type="EMBL" id="QPJC01000011">
    <property type="protein sequence ID" value="RCW40514.1"/>
    <property type="molecule type" value="Genomic_DNA"/>
</dbReference>
<keyword evidence="2" id="KW-1185">Reference proteome</keyword>
<dbReference type="AlphaFoldDB" id="A0A368VIM5"/>
<protein>
    <submittedName>
        <fullName evidence="1">S-adenosyl methyltransferase</fullName>
    </submittedName>
</protein>
<comment type="caution">
    <text evidence="1">The sequence shown here is derived from an EMBL/GenBank/DDBJ whole genome shotgun (WGS) entry which is preliminary data.</text>
</comment>
<dbReference type="InterPro" id="IPR006764">
    <property type="entry name" value="SAM_dep_MeTrfase_SAV2177_type"/>
</dbReference>
<dbReference type="Pfam" id="PF04672">
    <property type="entry name" value="Methyltransf_19"/>
    <property type="match status" value="1"/>
</dbReference>
<dbReference type="Proteomes" id="UP000253495">
    <property type="component" value="Unassembled WGS sequence"/>
</dbReference>
<keyword evidence="1" id="KW-0489">Methyltransferase</keyword>
<sequence>MAGLLDFDTPIALLALLVLQYFPDTDEVTTLIRQYRQALPAGSVVVLSHVTGDDPAMPVAEATRLSQNTDNPTYARTRDEFAALFADALLIDPGIVFAQHWHPDSHNTDPEHTCVYTAATHARA</sequence>
<name>A0A368VIM5_9ACTN</name>
<dbReference type="SUPFAM" id="SSF53335">
    <property type="entry name" value="S-adenosyl-L-methionine-dependent methyltransferases"/>
    <property type="match status" value="1"/>
</dbReference>
<dbReference type="InterPro" id="IPR029063">
    <property type="entry name" value="SAM-dependent_MTases_sf"/>
</dbReference>
<proteinExistence type="predicted"/>
<reference evidence="1 2" key="1">
    <citation type="submission" date="2018-07" db="EMBL/GenBank/DDBJ databases">
        <title>Genomic Encyclopedia of Type Strains, Phase III (KMG-III): the genomes of soil and plant-associated and newly described type strains.</title>
        <authorList>
            <person name="Whitman W."/>
        </authorList>
    </citation>
    <scope>NUCLEOTIDE SEQUENCE [LARGE SCALE GENOMIC DNA]</scope>
    <source>
        <strain evidence="1 2">CECT 8575</strain>
    </source>
</reference>
<organism evidence="1 2">
    <name type="scientific">Halopolyspora algeriensis</name>
    <dbReference type="NCBI Taxonomy" id="1500506"/>
    <lineage>
        <taxon>Bacteria</taxon>
        <taxon>Bacillati</taxon>
        <taxon>Actinomycetota</taxon>
        <taxon>Actinomycetes</taxon>
        <taxon>Actinomycetes incertae sedis</taxon>
        <taxon>Halopolyspora</taxon>
    </lineage>
</organism>
<dbReference type="GO" id="GO:0032259">
    <property type="term" value="P:methylation"/>
    <property type="evidence" value="ECO:0007669"/>
    <property type="project" value="UniProtKB-KW"/>
</dbReference>
<evidence type="ECO:0000313" key="1">
    <source>
        <dbReference type="EMBL" id="RCW40514.1"/>
    </source>
</evidence>
<gene>
    <name evidence="1" type="ORF">DFQ14_111164</name>
</gene>
<dbReference type="OrthoDB" id="4562414at2"/>
<accession>A0A368VIM5</accession>